<keyword evidence="1" id="KW-1133">Transmembrane helix</keyword>
<proteinExistence type="predicted"/>
<accession>A0ABS9BMP5</accession>
<dbReference type="RefSeq" id="WP_234867289.1">
    <property type="nucleotide sequence ID" value="NZ_JAKEVY010000004.1"/>
</dbReference>
<reference evidence="2 3" key="1">
    <citation type="submission" date="2022-01" db="EMBL/GenBank/DDBJ databases">
        <title>Flavihumibacter sp. nov., isolated from sediment of a river.</title>
        <authorList>
            <person name="Liu H."/>
        </authorList>
    </citation>
    <scope>NUCLEOTIDE SEQUENCE [LARGE SCALE GENOMIC DNA]</scope>
    <source>
        <strain evidence="2 3">RY-1</strain>
    </source>
</reference>
<protein>
    <submittedName>
        <fullName evidence="2">Uncharacterized protein</fullName>
    </submittedName>
</protein>
<feature type="transmembrane region" description="Helical" evidence="1">
    <location>
        <begin position="140"/>
        <end position="161"/>
    </location>
</feature>
<comment type="caution">
    <text evidence="2">The sequence shown here is derived from an EMBL/GenBank/DDBJ whole genome shotgun (WGS) entry which is preliminary data.</text>
</comment>
<keyword evidence="1" id="KW-0812">Transmembrane</keyword>
<dbReference type="Proteomes" id="UP001200145">
    <property type="component" value="Unassembled WGS sequence"/>
</dbReference>
<keyword evidence="1" id="KW-0472">Membrane</keyword>
<gene>
    <name evidence="2" type="ORF">L0U88_16570</name>
</gene>
<evidence type="ECO:0000256" key="1">
    <source>
        <dbReference type="SAM" id="Phobius"/>
    </source>
</evidence>
<keyword evidence="3" id="KW-1185">Reference proteome</keyword>
<sequence>MTPDQNIENELWELAPALIGKQSLHSYDVPVGFFEQFPQRMLQLVKQDEAKEEIEVISPLLAGLSKKMPFTVPEGYFELSPASPLNTIGTEIPYTVPAGYFEELPQRMLSKVQAGNNIGNATHTAPSSSGAKVISLGRSWIRYAAAAVVTAVIALAGWLYFRPASDSLGVNPAFVKQLDKEIREISDEEILEFTNPTSTIYYGTAVLTPGELSGSEVHDLLGDVSDEALQQYLQEFNGKNANSMN</sequence>
<evidence type="ECO:0000313" key="2">
    <source>
        <dbReference type="EMBL" id="MCF1716258.1"/>
    </source>
</evidence>
<dbReference type="EMBL" id="JAKEVY010000004">
    <property type="protein sequence ID" value="MCF1716258.1"/>
    <property type="molecule type" value="Genomic_DNA"/>
</dbReference>
<organism evidence="2 3">
    <name type="scientific">Flavihumibacter fluminis</name>
    <dbReference type="NCBI Taxonomy" id="2909236"/>
    <lineage>
        <taxon>Bacteria</taxon>
        <taxon>Pseudomonadati</taxon>
        <taxon>Bacteroidota</taxon>
        <taxon>Chitinophagia</taxon>
        <taxon>Chitinophagales</taxon>
        <taxon>Chitinophagaceae</taxon>
        <taxon>Flavihumibacter</taxon>
    </lineage>
</organism>
<evidence type="ECO:0000313" key="3">
    <source>
        <dbReference type="Proteomes" id="UP001200145"/>
    </source>
</evidence>
<name>A0ABS9BMP5_9BACT</name>